<keyword evidence="4" id="KW-0378">Hydrolase</keyword>
<accession>A0A336LXV5</accession>
<dbReference type="VEuPathDB" id="VectorBase:CSON007577"/>
<gene>
    <name evidence="9" type="primary">CSON007577</name>
</gene>
<sequence>MNRKVKMKLLGTSGLIVLVIIASIGFVVGRSVSNSSTLNLVNTSNVPFSQKLIQLRKLLNENSIHAYLIPSNDAHQSEYVGESDRRLTFITEFTGSAGFAIVALNEAALWVDSRYHLQAERQVDQSQWTIMKQGIPGVQTRAEWLLAVLENNSKVGFDPLLLSSTEIATLNGSLVEKGHSVIPIEKNLIDVVWDVNKPQPNITPLNVHPLEYSGKKIIDKINAINDELQKLNADSVFLTALDDIAWLFNLRASDISYTPVFYSYALISRNHGIQLFLHKNRITSQIQQHFENEGIKDLIQVKDYEQIVTSLKDYVELSSEKIVIPNSVNFAISSVVPTSRTIRKNLVSIMKSVKNDIEAEGMKQAHIRDGAAIVRYLHWLEQNVDVLNITELSGADKLIVFRSEQDKYQSLSFTSISAVGSNAAMAHYTPDEESNKQITRNEIYLIDSGGQYLDGTSDTTRTIHLGQPNEMEKECFTRVFKGFIAVFTSVFPSGATETFFDAMARRYLWEVGLDYGHGTGHGVGSYLGVHEYPPLFSSRSDASNPGILKNMFTSNEPGIYIDGKFGVRIEDVIQAVSANTRFDFNGKGALKYDIVTLVPFQKKLLDLNLLTNDEITWINEYHVKVLKEVGDLLLKQGHNATYEWLKIETEPIKR</sequence>
<dbReference type="GO" id="GO:0070006">
    <property type="term" value="F:metalloaminopeptidase activity"/>
    <property type="evidence" value="ECO:0007669"/>
    <property type="project" value="InterPro"/>
</dbReference>
<name>A0A336LXV5_CULSO</name>
<dbReference type="CDD" id="cd01085">
    <property type="entry name" value="APP"/>
    <property type="match status" value="1"/>
</dbReference>
<dbReference type="AlphaFoldDB" id="A0A336LXV5"/>
<comment type="similarity">
    <text evidence="2">Belongs to the peptidase M24B family.</text>
</comment>
<dbReference type="Pfam" id="PF00557">
    <property type="entry name" value="Peptidase_M24"/>
    <property type="match status" value="1"/>
</dbReference>
<evidence type="ECO:0000256" key="2">
    <source>
        <dbReference type="ARBA" id="ARBA00008766"/>
    </source>
</evidence>
<comment type="cofactor">
    <cofactor evidence="1">
        <name>Mn(2+)</name>
        <dbReference type="ChEBI" id="CHEBI:29035"/>
    </cofactor>
</comment>
<dbReference type="Gene3D" id="3.90.230.10">
    <property type="entry name" value="Creatinase/methionine aminopeptidase superfamily"/>
    <property type="match status" value="1"/>
</dbReference>
<evidence type="ECO:0000259" key="8">
    <source>
        <dbReference type="Pfam" id="PF16188"/>
    </source>
</evidence>
<dbReference type="Gene3D" id="3.40.350.10">
    <property type="entry name" value="Creatinase/prolidase N-terminal domain"/>
    <property type="match status" value="2"/>
</dbReference>
<keyword evidence="3" id="KW-0479">Metal-binding</keyword>
<evidence type="ECO:0000259" key="7">
    <source>
        <dbReference type="Pfam" id="PF01321"/>
    </source>
</evidence>
<dbReference type="FunFam" id="3.90.230.10:FF:000007">
    <property type="entry name" value="Xaa-Pro aminopeptidase P"/>
    <property type="match status" value="1"/>
</dbReference>
<feature type="domain" description="Peptidase M24 C-terminal" evidence="8">
    <location>
        <begin position="590"/>
        <end position="652"/>
    </location>
</feature>
<dbReference type="Pfam" id="PF01321">
    <property type="entry name" value="Creatinase_N"/>
    <property type="match status" value="1"/>
</dbReference>
<dbReference type="SUPFAM" id="SSF53092">
    <property type="entry name" value="Creatinase/prolidase N-terminal domain"/>
    <property type="match status" value="1"/>
</dbReference>
<evidence type="ECO:0000256" key="1">
    <source>
        <dbReference type="ARBA" id="ARBA00001936"/>
    </source>
</evidence>
<dbReference type="SUPFAM" id="SSF55920">
    <property type="entry name" value="Creatinase/aminopeptidase"/>
    <property type="match status" value="1"/>
</dbReference>
<evidence type="ECO:0000256" key="5">
    <source>
        <dbReference type="ARBA" id="ARBA00023211"/>
    </source>
</evidence>
<evidence type="ECO:0000256" key="3">
    <source>
        <dbReference type="ARBA" id="ARBA00022723"/>
    </source>
</evidence>
<dbReference type="GO" id="GO:0046872">
    <property type="term" value="F:metal ion binding"/>
    <property type="evidence" value="ECO:0007669"/>
    <property type="project" value="UniProtKB-KW"/>
</dbReference>
<keyword evidence="5" id="KW-0464">Manganese</keyword>
<evidence type="ECO:0000256" key="4">
    <source>
        <dbReference type="ARBA" id="ARBA00022801"/>
    </source>
</evidence>
<evidence type="ECO:0000259" key="6">
    <source>
        <dbReference type="Pfam" id="PF00557"/>
    </source>
</evidence>
<dbReference type="FunFam" id="3.40.350.10:FF:000003">
    <property type="entry name" value="Xaa-pro aminopeptidase P"/>
    <property type="match status" value="1"/>
</dbReference>
<dbReference type="InterPro" id="IPR033740">
    <property type="entry name" value="Pept_M24B"/>
</dbReference>
<proteinExistence type="inferred from homology"/>
<dbReference type="InterPro" id="IPR000994">
    <property type="entry name" value="Pept_M24"/>
</dbReference>
<dbReference type="PANTHER" id="PTHR43763">
    <property type="entry name" value="XAA-PRO AMINOPEPTIDASE 1"/>
    <property type="match status" value="1"/>
</dbReference>
<dbReference type="PANTHER" id="PTHR43763:SF20">
    <property type="entry name" value="XAA-PRO AMINOPEPTIDASE APEPP"/>
    <property type="match status" value="1"/>
</dbReference>
<dbReference type="Pfam" id="PF16189">
    <property type="entry name" value="Creatinase_N_2"/>
    <property type="match status" value="1"/>
</dbReference>
<reference evidence="9" key="1">
    <citation type="submission" date="2018-07" db="EMBL/GenBank/DDBJ databases">
        <authorList>
            <person name="Quirk P.G."/>
            <person name="Krulwich T.A."/>
        </authorList>
    </citation>
    <scope>NUCLEOTIDE SEQUENCE</scope>
</reference>
<evidence type="ECO:0000313" key="9">
    <source>
        <dbReference type="EMBL" id="SSX22804.1"/>
    </source>
</evidence>
<dbReference type="InterPro" id="IPR000587">
    <property type="entry name" value="Creatinase_N"/>
</dbReference>
<dbReference type="InterPro" id="IPR029149">
    <property type="entry name" value="Creatin/AminoP/Spt16_N"/>
</dbReference>
<dbReference type="Pfam" id="PF16188">
    <property type="entry name" value="Peptidase_M24_C"/>
    <property type="match status" value="1"/>
</dbReference>
<dbReference type="InterPro" id="IPR036005">
    <property type="entry name" value="Creatinase/aminopeptidase-like"/>
</dbReference>
<dbReference type="InterPro" id="IPR032416">
    <property type="entry name" value="Peptidase_M24_C"/>
</dbReference>
<dbReference type="InterPro" id="IPR050422">
    <property type="entry name" value="X-Pro_aminopeptidase_P"/>
</dbReference>
<dbReference type="EMBL" id="UFQT01000285">
    <property type="protein sequence ID" value="SSX22804.1"/>
    <property type="molecule type" value="Genomic_DNA"/>
</dbReference>
<feature type="domain" description="Peptidase M24" evidence="6">
    <location>
        <begin position="360"/>
        <end position="573"/>
    </location>
</feature>
<protein>
    <submittedName>
        <fullName evidence="9">CSON007577 protein</fullName>
    </submittedName>
</protein>
<dbReference type="GO" id="GO:0005737">
    <property type="term" value="C:cytoplasm"/>
    <property type="evidence" value="ECO:0007669"/>
    <property type="project" value="UniProtKB-ARBA"/>
</dbReference>
<feature type="domain" description="Creatinase N-terminal" evidence="7">
    <location>
        <begin position="54"/>
        <end position="184"/>
    </location>
</feature>
<organism evidence="9">
    <name type="scientific">Culicoides sonorensis</name>
    <name type="common">Biting midge</name>
    <dbReference type="NCBI Taxonomy" id="179676"/>
    <lineage>
        <taxon>Eukaryota</taxon>
        <taxon>Metazoa</taxon>
        <taxon>Ecdysozoa</taxon>
        <taxon>Arthropoda</taxon>
        <taxon>Hexapoda</taxon>
        <taxon>Insecta</taxon>
        <taxon>Pterygota</taxon>
        <taxon>Neoptera</taxon>
        <taxon>Endopterygota</taxon>
        <taxon>Diptera</taxon>
        <taxon>Nematocera</taxon>
        <taxon>Chironomoidea</taxon>
        <taxon>Ceratopogonidae</taxon>
        <taxon>Ceratopogoninae</taxon>
        <taxon>Culicoides</taxon>
        <taxon>Monoculicoides</taxon>
    </lineage>
</organism>